<protein>
    <recommendedName>
        <fullName evidence="3">Protein kinase domain-containing protein</fullName>
    </recommendedName>
</protein>
<dbReference type="Proteomes" id="UP000738349">
    <property type="component" value="Unassembled WGS sequence"/>
</dbReference>
<evidence type="ECO:0000313" key="1">
    <source>
        <dbReference type="EMBL" id="KAH7132911.1"/>
    </source>
</evidence>
<accession>A0A9P9EAD4</accession>
<dbReference type="OrthoDB" id="5032954at2759"/>
<dbReference type="AlphaFoldDB" id="A0A9P9EAD4"/>
<proteinExistence type="predicted"/>
<dbReference type="InterPro" id="IPR011009">
    <property type="entry name" value="Kinase-like_dom_sf"/>
</dbReference>
<sequence length="250" mass="27666">MSTSTNSGPPSRPADLVVYNDGPPELTYRLPHTREPYGGIVALARRGGPVLVQHNRTGELVLARRTFLRDYGALARVSHPHVARICCVFDLAPQSILIQEPIILSLFELVPLSEVELASGLSQLVSAFRYLAAECPPFTVDGIRVCLQGVVKVVLDVRFEDGPAPITTPCYWSEVYRITASGLKPAELSYLGHEFFRDTAREGIPQVEHRFLSQNSLGPPGMRWAAVRAASLILTRLRPCNGLERRRRSI</sequence>
<evidence type="ECO:0000313" key="2">
    <source>
        <dbReference type="Proteomes" id="UP000738349"/>
    </source>
</evidence>
<dbReference type="SUPFAM" id="SSF56112">
    <property type="entry name" value="Protein kinase-like (PK-like)"/>
    <property type="match status" value="1"/>
</dbReference>
<reference evidence="1" key="1">
    <citation type="journal article" date="2021" name="Nat. Commun.">
        <title>Genetic determinants of endophytism in the Arabidopsis root mycobiome.</title>
        <authorList>
            <person name="Mesny F."/>
            <person name="Miyauchi S."/>
            <person name="Thiergart T."/>
            <person name="Pickel B."/>
            <person name="Atanasova L."/>
            <person name="Karlsson M."/>
            <person name="Huettel B."/>
            <person name="Barry K.W."/>
            <person name="Haridas S."/>
            <person name="Chen C."/>
            <person name="Bauer D."/>
            <person name="Andreopoulos W."/>
            <person name="Pangilinan J."/>
            <person name="LaButti K."/>
            <person name="Riley R."/>
            <person name="Lipzen A."/>
            <person name="Clum A."/>
            <person name="Drula E."/>
            <person name="Henrissat B."/>
            <person name="Kohler A."/>
            <person name="Grigoriev I.V."/>
            <person name="Martin F.M."/>
            <person name="Hacquard S."/>
        </authorList>
    </citation>
    <scope>NUCLEOTIDE SEQUENCE</scope>
    <source>
        <strain evidence="1">MPI-CAGE-AT-0147</strain>
    </source>
</reference>
<keyword evidence="2" id="KW-1185">Reference proteome</keyword>
<dbReference type="EMBL" id="JAGMUV010000016">
    <property type="protein sequence ID" value="KAH7132911.1"/>
    <property type="molecule type" value="Genomic_DNA"/>
</dbReference>
<name>A0A9P9EAD4_9HYPO</name>
<comment type="caution">
    <text evidence="1">The sequence shown here is derived from an EMBL/GenBank/DDBJ whole genome shotgun (WGS) entry which is preliminary data.</text>
</comment>
<organism evidence="1 2">
    <name type="scientific">Dactylonectria macrodidyma</name>
    <dbReference type="NCBI Taxonomy" id="307937"/>
    <lineage>
        <taxon>Eukaryota</taxon>
        <taxon>Fungi</taxon>
        <taxon>Dikarya</taxon>
        <taxon>Ascomycota</taxon>
        <taxon>Pezizomycotina</taxon>
        <taxon>Sordariomycetes</taxon>
        <taxon>Hypocreomycetidae</taxon>
        <taxon>Hypocreales</taxon>
        <taxon>Nectriaceae</taxon>
        <taxon>Dactylonectria</taxon>
    </lineage>
</organism>
<evidence type="ECO:0008006" key="3">
    <source>
        <dbReference type="Google" id="ProtNLM"/>
    </source>
</evidence>
<gene>
    <name evidence="1" type="ORF">EDB81DRAFT_121155</name>
</gene>